<organism evidence="3">
    <name type="scientific">Zea mays</name>
    <name type="common">Maize</name>
    <dbReference type="NCBI Taxonomy" id="4577"/>
    <lineage>
        <taxon>Eukaryota</taxon>
        <taxon>Viridiplantae</taxon>
        <taxon>Streptophyta</taxon>
        <taxon>Embryophyta</taxon>
        <taxon>Tracheophyta</taxon>
        <taxon>Spermatophyta</taxon>
        <taxon>Magnoliopsida</taxon>
        <taxon>Liliopsida</taxon>
        <taxon>Poales</taxon>
        <taxon>Poaceae</taxon>
        <taxon>PACMAD clade</taxon>
        <taxon>Panicoideae</taxon>
        <taxon>Andropogonodae</taxon>
        <taxon>Andropogoneae</taxon>
        <taxon>Tripsacinae</taxon>
        <taxon>Zea</taxon>
    </lineage>
</organism>
<dbReference type="Pfam" id="PF05970">
    <property type="entry name" value="PIF1"/>
    <property type="match status" value="1"/>
</dbReference>
<evidence type="ECO:0000259" key="2">
    <source>
        <dbReference type="Pfam" id="PF05970"/>
    </source>
</evidence>
<keyword evidence="1" id="KW-0233">DNA recombination</keyword>
<dbReference type="GO" id="GO:0005524">
    <property type="term" value="F:ATP binding"/>
    <property type="evidence" value="ECO:0007669"/>
    <property type="project" value="UniProtKB-KW"/>
</dbReference>
<keyword evidence="1" id="KW-0378">Hydrolase</keyword>
<dbReference type="GO" id="GO:0000723">
    <property type="term" value="P:telomere maintenance"/>
    <property type="evidence" value="ECO:0007669"/>
    <property type="project" value="InterPro"/>
</dbReference>
<dbReference type="InterPro" id="IPR027417">
    <property type="entry name" value="P-loop_NTPase"/>
</dbReference>
<dbReference type="SUPFAM" id="SSF52540">
    <property type="entry name" value="P-loop containing nucleoside triphosphate hydrolases"/>
    <property type="match status" value="1"/>
</dbReference>
<dbReference type="PANTHER" id="PTHR10492:SF57">
    <property type="entry name" value="ATP-DEPENDENT DNA HELICASE"/>
    <property type="match status" value="1"/>
</dbReference>
<feature type="domain" description="DNA helicase Pif1-like DEAD-box helicase" evidence="2">
    <location>
        <begin position="106"/>
        <end position="236"/>
    </location>
</feature>
<dbReference type="EC" id="5.6.2.3" evidence="1"/>
<evidence type="ECO:0000256" key="1">
    <source>
        <dbReference type="RuleBase" id="RU363044"/>
    </source>
</evidence>
<keyword evidence="1" id="KW-0227">DNA damage</keyword>
<dbReference type="EMBL" id="CM007649">
    <property type="protein sequence ID" value="ONM38403.1"/>
    <property type="molecule type" value="Genomic_DNA"/>
</dbReference>
<comment type="similarity">
    <text evidence="1">Belongs to the helicase family.</text>
</comment>
<keyword evidence="1" id="KW-0067">ATP-binding</keyword>
<dbReference type="EMBL" id="CM007649">
    <property type="protein sequence ID" value="ONM38406.1"/>
    <property type="molecule type" value="Genomic_DNA"/>
</dbReference>
<dbReference type="AlphaFoldDB" id="A0A1D6ND32"/>
<dbReference type="GO" id="GO:0043139">
    <property type="term" value="F:5'-3' DNA helicase activity"/>
    <property type="evidence" value="ECO:0007669"/>
    <property type="project" value="UniProtKB-EC"/>
</dbReference>
<dbReference type="GO" id="GO:0016787">
    <property type="term" value="F:hydrolase activity"/>
    <property type="evidence" value="ECO:0007669"/>
    <property type="project" value="UniProtKB-KW"/>
</dbReference>
<comment type="catalytic activity">
    <reaction evidence="1">
        <text>ATP + H2O = ADP + phosphate + H(+)</text>
        <dbReference type="Rhea" id="RHEA:13065"/>
        <dbReference type="ChEBI" id="CHEBI:15377"/>
        <dbReference type="ChEBI" id="CHEBI:15378"/>
        <dbReference type="ChEBI" id="CHEBI:30616"/>
        <dbReference type="ChEBI" id="CHEBI:43474"/>
        <dbReference type="ChEBI" id="CHEBI:456216"/>
        <dbReference type="EC" id="5.6.2.3"/>
    </reaction>
</comment>
<comment type="cofactor">
    <cofactor evidence="1">
        <name>Mg(2+)</name>
        <dbReference type="ChEBI" id="CHEBI:18420"/>
    </cofactor>
</comment>
<name>A0A1D6ND32_MAIZE</name>
<accession>A0A1D6ND32</accession>
<dbReference type="GO" id="GO:0006310">
    <property type="term" value="P:DNA recombination"/>
    <property type="evidence" value="ECO:0007669"/>
    <property type="project" value="UniProtKB-KW"/>
</dbReference>
<keyword evidence="1" id="KW-0347">Helicase</keyword>
<dbReference type="InterPro" id="IPR010285">
    <property type="entry name" value="DNA_helicase_pif1-like_DEAD"/>
</dbReference>
<proteinExistence type="inferred from homology"/>
<dbReference type="GO" id="GO:0006281">
    <property type="term" value="P:DNA repair"/>
    <property type="evidence" value="ECO:0007669"/>
    <property type="project" value="UniProtKB-KW"/>
</dbReference>
<keyword evidence="1" id="KW-0234">DNA repair</keyword>
<dbReference type="EMBL" id="CM007649">
    <property type="protein sequence ID" value="ONM38401.1"/>
    <property type="molecule type" value="Genomic_DNA"/>
</dbReference>
<dbReference type="Gene3D" id="3.40.50.300">
    <property type="entry name" value="P-loop containing nucleotide triphosphate hydrolases"/>
    <property type="match status" value="1"/>
</dbReference>
<sequence length="238" mass="27297">MLLYYQVADEYTLFEKVWKYLADDIEYNFRKALDQPNFHIPEDDLKNYLLDKLAFLFNKSGGNIQDFKLPRKTGNLEDRSVNRLLEEELSYDANNLSNESEVLISQLNTEQMKAFNTIVENVLSGQPGFYFVSGYGGTEKTFLWNTIITYLRSQKKVILTVASSGVAALLLPGGRTTHSRFKIPCDLNESTTCNIKRGTMLAELIEIASLIIWDEAFMTHRIAFEALDRTLRDLLSPR</sequence>
<reference evidence="3" key="1">
    <citation type="submission" date="2015-12" db="EMBL/GenBank/DDBJ databases">
        <title>Update maize B73 reference genome by single molecule sequencing technologies.</title>
        <authorList>
            <consortium name="Maize Genome Sequencing Project"/>
            <person name="Ware D."/>
        </authorList>
    </citation>
    <scope>NUCLEOTIDE SEQUENCE [LARGE SCALE GENOMIC DNA]</scope>
    <source>
        <tissue evidence="3">Seedling</tissue>
    </source>
</reference>
<protein>
    <recommendedName>
        <fullName evidence="1">ATP-dependent DNA helicase</fullName>
        <ecNumber evidence="1">5.6.2.3</ecNumber>
    </recommendedName>
</protein>
<gene>
    <name evidence="3" type="ORF">ZEAMMB73_Zm00001d043540</name>
</gene>
<dbReference type="PANTHER" id="PTHR10492">
    <property type="match status" value="1"/>
</dbReference>
<keyword evidence="1" id="KW-0547">Nucleotide-binding</keyword>
<evidence type="ECO:0000313" key="3">
    <source>
        <dbReference type="EMBL" id="ONM38401.1"/>
    </source>
</evidence>